<feature type="transmembrane region" description="Helical" evidence="2">
    <location>
        <begin position="220"/>
        <end position="240"/>
    </location>
</feature>
<accession>A0ABV6VWS7</accession>
<feature type="region of interest" description="Disordered" evidence="1">
    <location>
        <begin position="261"/>
        <end position="303"/>
    </location>
</feature>
<dbReference type="EMBL" id="JBHFAB010000011">
    <property type="protein sequence ID" value="MFC1418224.1"/>
    <property type="molecule type" value="Genomic_DNA"/>
</dbReference>
<dbReference type="GO" id="GO:0016787">
    <property type="term" value="F:hydrolase activity"/>
    <property type="evidence" value="ECO:0007669"/>
    <property type="project" value="UniProtKB-KW"/>
</dbReference>
<comment type="caution">
    <text evidence="3">The sequence shown here is derived from an EMBL/GenBank/DDBJ whole genome shotgun (WGS) entry which is preliminary data.</text>
</comment>
<keyword evidence="2" id="KW-1133">Transmembrane helix</keyword>
<gene>
    <name evidence="3" type="ORF">ACEZDE_16500</name>
</gene>
<evidence type="ECO:0000256" key="2">
    <source>
        <dbReference type="SAM" id="Phobius"/>
    </source>
</evidence>
<dbReference type="RefSeq" id="WP_380537020.1">
    <property type="nucleotide sequence ID" value="NZ_JBHFAB010000011.1"/>
</dbReference>
<keyword evidence="3" id="KW-0378">Hydrolase</keyword>
<sequence>MSLWTSLEPASTTVDAGGTATVRLRLRNTADVVDEYRFVPVGEIAPYVTVEPPSLRLYPGTTGTVHLTFAPPRTPDATAGPNPYAVQIIPTEYPESTVVPEGNLTITPFTEMRAELVPHTVKGRFRGRPRLAIDNFGNTALTVSVTGNDNGDQLSYDLHPANVRIEPGRAAFVQASLRPRRLIWFGHKQQRPYRLAVRRSGSAPLDVEGSYIQRGFLPRWLATLLTLLCTLALAFVALWFTAAAPVTSQATAEVQQPVATALPTPAAPPTPAATVTPSAPPSPTQTAGGGGGATTKPSAKPKIPDTAANAVKRAAAITPGRHICYRAYVADLGWQHTVCDGGVAGTENQSRAIEALNIAVSGIDGGDAATAWLSTEKYLPAWKAAPAETDITVGTPGSAIRLEQVVVSTAVGVVCGNGYILGQHWQTQTCDDPGGPRSWITLGKQGIQLEAVQFTV</sequence>
<proteinExistence type="predicted"/>
<dbReference type="Proteomes" id="UP001592531">
    <property type="component" value="Unassembled WGS sequence"/>
</dbReference>
<keyword evidence="4" id="KW-1185">Reference proteome</keyword>
<keyword evidence="2" id="KW-0472">Membrane</keyword>
<dbReference type="Pfam" id="PF07538">
    <property type="entry name" value="ChW"/>
    <property type="match status" value="1"/>
</dbReference>
<protein>
    <submittedName>
        <fullName evidence="3">Hydrolase</fullName>
    </submittedName>
</protein>
<evidence type="ECO:0000313" key="4">
    <source>
        <dbReference type="Proteomes" id="UP001592531"/>
    </source>
</evidence>
<evidence type="ECO:0000313" key="3">
    <source>
        <dbReference type="EMBL" id="MFC1418224.1"/>
    </source>
</evidence>
<name>A0ABV6VWS7_9ACTN</name>
<keyword evidence="2" id="KW-0812">Transmembrane</keyword>
<reference evidence="3 4" key="1">
    <citation type="submission" date="2024-09" db="EMBL/GenBank/DDBJ databases">
        <authorList>
            <person name="Lee S.D."/>
        </authorList>
    </citation>
    <scope>NUCLEOTIDE SEQUENCE [LARGE SCALE GENOMIC DNA]</scope>
    <source>
        <strain evidence="3 4">N8-3</strain>
    </source>
</reference>
<dbReference type="SMART" id="SM00728">
    <property type="entry name" value="ChW"/>
    <property type="match status" value="1"/>
</dbReference>
<dbReference type="InterPro" id="IPR006637">
    <property type="entry name" value="ChW"/>
</dbReference>
<evidence type="ECO:0000256" key="1">
    <source>
        <dbReference type="SAM" id="MobiDB-lite"/>
    </source>
</evidence>
<organism evidence="3 4">
    <name type="scientific">Streptacidiphilus cavernicola</name>
    <dbReference type="NCBI Taxonomy" id="3342716"/>
    <lineage>
        <taxon>Bacteria</taxon>
        <taxon>Bacillati</taxon>
        <taxon>Actinomycetota</taxon>
        <taxon>Actinomycetes</taxon>
        <taxon>Kitasatosporales</taxon>
        <taxon>Streptomycetaceae</taxon>
        <taxon>Streptacidiphilus</taxon>
    </lineage>
</organism>